<name>A0A9J6PFC5_9PROT</name>
<dbReference type="HAMAP" id="MF_02239">
    <property type="entry name" value="HemJ"/>
    <property type="match status" value="1"/>
</dbReference>
<dbReference type="EMBL" id="JAMZFT010000002">
    <property type="protein sequence ID" value="MCP1336499.1"/>
    <property type="molecule type" value="Genomic_DNA"/>
</dbReference>
<keyword evidence="17" id="KW-1185">Reference proteome</keyword>
<evidence type="ECO:0000313" key="16">
    <source>
        <dbReference type="EMBL" id="MCP1336499.1"/>
    </source>
</evidence>
<evidence type="ECO:0000256" key="4">
    <source>
        <dbReference type="ARBA" id="ARBA00017504"/>
    </source>
</evidence>
<proteinExistence type="inferred from homology"/>
<keyword evidence="11 14" id="KW-0408">Iron</keyword>
<evidence type="ECO:0000256" key="10">
    <source>
        <dbReference type="ARBA" id="ARBA00023002"/>
    </source>
</evidence>
<evidence type="ECO:0000256" key="8">
    <source>
        <dbReference type="ARBA" id="ARBA00022723"/>
    </source>
</evidence>
<evidence type="ECO:0000256" key="2">
    <source>
        <dbReference type="ARBA" id="ARBA00005073"/>
    </source>
</evidence>
<evidence type="ECO:0000313" key="17">
    <source>
        <dbReference type="Proteomes" id="UP001055804"/>
    </source>
</evidence>
<comment type="caution">
    <text evidence="16">The sequence shown here is derived from an EMBL/GenBank/DDBJ whole genome shotgun (WGS) entry which is preliminary data.</text>
</comment>
<dbReference type="GO" id="GO:0006782">
    <property type="term" value="P:protoporphyrinogen IX biosynthetic process"/>
    <property type="evidence" value="ECO:0007669"/>
    <property type="project" value="UniProtKB-UniRule"/>
</dbReference>
<evidence type="ECO:0000256" key="7">
    <source>
        <dbReference type="ARBA" id="ARBA00022692"/>
    </source>
</evidence>
<dbReference type="InterPro" id="IPR005265">
    <property type="entry name" value="HemJ-like"/>
</dbReference>
<evidence type="ECO:0000256" key="6">
    <source>
        <dbReference type="ARBA" id="ARBA00022617"/>
    </source>
</evidence>
<comment type="function">
    <text evidence="14 15">Catalyzes the oxidation of protoporphyrinogen IX to protoporphyrin IX.</text>
</comment>
<dbReference type="PIRSF" id="PIRSF004638">
    <property type="entry name" value="UCP004638"/>
    <property type="match status" value="1"/>
</dbReference>
<evidence type="ECO:0000256" key="13">
    <source>
        <dbReference type="ARBA" id="ARBA00048390"/>
    </source>
</evidence>
<evidence type="ECO:0000256" key="3">
    <source>
        <dbReference type="ARBA" id="ARBA00006501"/>
    </source>
</evidence>
<evidence type="ECO:0000256" key="14">
    <source>
        <dbReference type="HAMAP-Rule" id="MF_02239"/>
    </source>
</evidence>
<keyword evidence="5 14" id="KW-1003">Cell membrane</keyword>
<dbReference type="GO" id="GO:0005886">
    <property type="term" value="C:plasma membrane"/>
    <property type="evidence" value="ECO:0007669"/>
    <property type="project" value="UniProtKB-SubCell"/>
</dbReference>
<keyword evidence="8 14" id="KW-0479">Metal-binding</keyword>
<dbReference type="PANTHER" id="PTHR40255">
    <property type="entry name" value="UPF0093 MEMBRANE PROTEIN SLR1790"/>
    <property type="match status" value="1"/>
</dbReference>
<dbReference type="Pfam" id="PF03653">
    <property type="entry name" value="UPF0093"/>
    <property type="match status" value="1"/>
</dbReference>
<comment type="pathway">
    <text evidence="2 14 15">Porphyrin-containing compound metabolism; protoporphyrin-IX biosynthesis; protoporphyrin-IX from protoporphyrinogen-IX: step 1/1.</text>
</comment>
<keyword evidence="9 14" id="KW-1133">Transmembrane helix</keyword>
<dbReference type="Proteomes" id="UP001055804">
    <property type="component" value="Unassembled WGS sequence"/>
</dbReference>
<feature type="transmembrane region" description="Helical" evidence="14">
    <location>
        <begin position="123"/>
        <end position="141"/>
    </location>
</feature>
<comment type="subcellular location">
    <subcellularLocation>
        <location evidence="1 14">Cell membrane</location>
        <topology evidence="1 14">Multi-pass membrane protein</topology>
    </subcellularLocation>
</comment>
<comment type="subunit">
    <text evidence="14">Homodimer.</text>
</comment>
<feature type="transmembrane region" description="Helical" evidence="14">
    <location>
        <begin position="56"/>
        <end position="78"/>
    </location>
</feature>
<protein>
    <recommendedName>
        <fullName evidence="4 14">Protoporphyrinogen IX oxidase</fullName>
        <shortName evidence="14">PPO</shortName>
        <ecNumber evidence="14 15">1.3.99.-</ecNumber>
    </recommendedName>
</protein>
<organism evidence="16 17">
    <name type="scientific">Futiania mangrovi</name>
    <dbReference type="NCBI Taxonomy" id="2959716"/>
    <lineage>
        <taxon>Bacteria</taxon>
        <taxon>Pseudomonadati</taxon>
        <taxon>Pseudomonadota</taxon>
        <taxon>Alphaproteobacteria</taxon>
        <taxon>Futianiales</taxon>
        <taxon>Futianiaceae</taxon>
        <taxon>Futiania</taxon>
    </lineage>
</organism>
<evidence type="ECO:0000256" key="9">
    <source>
        <dbReference type="ARBA" id="ARBA00022989"/>
    </source>
</evidence>
<evidence type="ECO:0000256" key="5">
    <source>
        <dbReference type="ARBA" id="ARBA00022475"/>
    </source>
</evidence>
<dbReference type="NCBIfam" id="TIGR00701">
    <property type="entry name" value="protoporphyrinogen oxidase HemJ"/>
    <property type="match status" value="1"/>
</dbReference>
<feature type="binding site" description="axial binding residue" evidence="14">
    <location>
        <position position="12"/>
    </location>
    <ligand>
        <name>heme</name>
        <dbReference type="ChEBI" id="CHEBI:30413"/>
    </ligand>
    <ligandPart>
        <name>Fe</name>
        <dbReference type="ChEBI" id="CHEBI:18248"/>
    </ligandPart>
</feature>
<comment type="similarity">
    <text evidence="3 14 15">Belongs to the HemJ family.</text>
</comment>
<sequence>MAEYYLWLKTAHIVSMVAWMAALFYLPRLYVYHVSAEPGGELDDTLKIMERRLLKAIMTPAMMATWVFGLLLLGSGVAGMAEGWLHAKVVLVLLLSGFHGACAKWRKDFEAGRNTRSERFYRVANEVPTVLLIAIVLLAVVKPF</sequence>
<dbReference type="GO" id="GO:0070818">
    <property type="term" value="F:protoporphyrinogen oxidase activity"/>
    <property type="evidence" value="ECO:0007669"/>
    <property type="project" value="UniProtKB-UniRule"/>
</dbReference>
<dbReference type="RefSeq" id="WP_269332457.1">
    <property type="nucleotide sequence ID" value="NZ_JAMZFT010000002.1"/>
</dbReference>
<evidence type="ECO:0000256" key="1">
    <source>
        <dbReference type="ARBA" id="ARBA00004651"/>
    </source>
</evidence>
<feature type="binding site" description="axial binding residue" evidence="14">
    <location>
        <position position="88"/>
    </location>
    <ligand>
        <name>heme</name>
        <dbReference type="ChEBI" id="CHEBI:30413"/>
    </ligand>
    <ligandPart>
        <name>Fe</name>
        <dbReference type="ChEBI" id="CHEBI:18248"/>
    </ligandPart>
</feature>
<evidence type="ECO:0000256" key="11">
    <source>
        <dbReference type="ARBA" id="ARBA00023004"/>
    </source>
</evidence>
<dbReference type="AlphaFoldDB" id="A0A9J6PFC5"/>
<gene>
    <name evidence="16" type="primary">hemJ</name>
    <name evidence="16" type="ORF">NJQ99_08780</name>
</gene>
<dbReference type="PANTHER" id="PTHR40255:SF1">
    <property type="entry name" value="PROTOPORPHYRINOGEN IX OXIDASE"/>
    <property type="match status" value="1"/>
</dbReference>
<dbReference type="EC" id="1.3.99.-" evidence="14 15"/>
<comment type="cofactor">
    <cofactor evidence="14 15">
        <name>heme b</name>
        <dbReference type="ChEBI" id="CHEBI:60344"/>
    </cofactor>
    <text evidence="14 15">Binds 1 heme b (iron(II)-protoporphyrin IX) group per subunit.</text>
</comment>
<feature type="transmembrane region" description="Helical" evidence="14">
    <location>
        <begin position="84"/>
        <end position="102"/>
    </location>
</feature>
<keyword evidence="12 14" id="KW-0472">Membrane</keyword>
<accession>A0A9J6PFC5</accession>
<keyword evidence="10 14" id="KW-0560">Oxidoreductase</keyword>
<feature type="transmembrane region" description="Helical" evidence="14">
    <location>
        <begin position="6"/>
        <end position="26"/>
    </location>
</feature>
<reference evidence="16" key="1">
    <citation type="submission" date="2022-06" db="EMBL/GenBank/DDBJ databases">
        <title>Isolation and Genomics of Futiania mangrovii gen. nov., sp. nov., a Rare and Metabolically-versatile member in the Class Alphaproteobacteria.</title>
        <authorList>
            <person name="Liu L."/>
            <person name="Huang W.-C."/>
            <person name="Pan J."/>
            <person name="Li J."/>
            <person name="Huang Y."/>
            <person name="Du H."/>
            <person name="Liu Y."/>
            <person name="Li M."/>
        </authorList>
    </citation>
    <scope>NUCLEOTIDE SEQUENCE</scope>
    <source>
        <strain evidence="16">FT118</strain>
    </source>
</reference>
<evidence type="ECO:0000256" key="15">
    <source>
        <dbReference type="PIRNR" id="PIRNR004638"/>
    </source>
</evidence>
<comment type="catalytic activity">
    <reaction evidence="13 14 15">
        <text>protoporphyrinogen IX + 3 A = protoporphyrin IX + 3 AH2</text>
        <dbReference type="Rhea" id="RHEA:62000"/>
        <dbReference type="ChEBI" id="CHEBI:13193"/>
        <dbReference type="ChEBI" id="CHEBI:17499"/>
        <dbReference type="ChEBI" id="CHEBI:57306"/>
        <dbReference type="ChEBI" id="CHEBI:57307"/>
    </reaction>
</comment>
<keyword evidence="6 14" id="KW-0349">Heme</keyword>
<evidence type="ECO:0000256" key="12">
    <source>
        <dbReference type="ARBA" id="ARBA00023136"/>
    </source>
</evidence>
<keyword evidence="7 14" id="KW-0812">Transmembrane</keyword>
<dbReference type="GO" id="GO:0046872">
    <property type="term" value="F:metal ion binding"/>
    <property type="evidence" value="ECO:0007669"/>
    <property type="project" value="UniProtKB-UniRule"/>
</dbReference>